<sequence length="513" mass="54775">MVATTHPLAAQAGLEMLKKGGNAVDAALATAASLTVLEPTSNGVGGDAFALVWHKGRLAGINGSGPAPIGLDGDPFRSRGLTKLPAFGWPAVTVPGAPATWAALSGRYGRLSLGEVLAPAIAYAEEGHPVAPNVALLWERAASQFGAALEGERFRPWFETFCPDGRAPRAGESFSIPALARSLRAIAASQGRDFYEGELARRLLAFSDATGGWLTAEDLASFRPEWVEPIGVDYRGYRVWEIPPNGQGIIALMALRILEGFAFTHRDDARTAHLQIEAMKLAFADGARHVADRRFADVPVEELLSDEHAARRRALIRPDEALPPGAPLADQGGTVYLAAADGEGMMVSYIQSNFWGFGSGLVVPETGVALHNRGLGFRLDPDHPNSLKGGKRPYHTIIPGFVSRGDEPLGPFGVMGAFMQPQGHLQVLMNAIDFGHNPQEALDAPRWQWTSGRTVEVEPGFPHPLALALARKGHDLRPALESTSFGRGQIIWRMGKTLAGGTEPRADGAIAAW</sequence>
<evidence type="ECO:0000313" key="2">
    <source>
        <dbReference type="Proteomes" id="UP000682204"/>
    </source>
</evidence>
<proteinExistence type="predicted"/>
<reference evidence="1" key="1">
    <citation type="submission" date="2021-05" db="EMBL/GenBank/DDBJ databases">
        <title>An isolated secondary fermenter in methanogenic hydrocarbon-degrading communities.</title>
        <authorList>
            <person name="Liu Y.-F."/>
            <person name="Liu Z.-l."/>
        </authorList>
    </citation>
    <scope>NUCLEOTIDE SEQUENCE</scope>
    <source>
        <strain evidence="1">L-13</strain>
    </source>
</reference>
<organism evidence="1 2">
    <name type="scientific">Aminirod propionatiphilus</name>
    <dbReference type="NCBI Taxonomy" id="3415223"/>
    <lineage>
        <taxon>Bacteria</taxon>
        <taxon>Thermotogati</taxon>
        <taxon>Synergistota</taxon>
        <taxon>Synergistia</taxon>
        <taxon>Synergistales</taxon>
        <taxon>Aminiphilaceae</taxon>
        <taxon>Aminirod</taxon>
    </lineage>
</organism>
<gene>
    <name evidence="1" type="ORF">KIH16_13055</name>
</gene>
<dbReference type="Proteomes" id="UP000682204">
    <property type="component" value="Chromosome"/>
</dbReference>
<protein>
    <submittedName>
        <fullName evidence="1">Gamma-glutamyltransferase family protein</fullName>
    </submittedName>
</protein>
<dbReference type="EMBL" id="CP074691">
    <property type="protein sequence ID" value="QVL37729.1"/>
    <property type="molecule type" value="Genomic_DNA"/>
</dbReference>
<name>A0ACD1E0M3_9BACT</name>
<accession>A0ACD1E0M3</accession>
<keyword evidence="2" id="KW-1185">Reference proteome</keyword>
<evidence type="ECO:0000313" key="1">
    <source>
        <dbReference type="EMBL" id="QVL37729.1"/>
    </source>
</evidence>